<protein>
    <recommendedName>
        <fullName evidence="1">Tryptophan synthase beta chain-like PALP domain-containing protein</fullName>
    </recommendedName>
</protein>
<evidence type="ECO:0000259" key="1">
    <source>
        <dbReference type="Pfam" id="PF00291"/>
    </source>
</evidence>
<dbReference type="Pfam" id="PF00291">
    <property type="entry name" value="PALP"/>
    <property type="match status" value="1"/>
</dbReference>
<dbReference type="PANTHER" id="PTHR42937:SF1">
    <property type="entry name" value="DIAMINOPROPIONATE AMMONIA-LYASE"/>
    <property type="match status" value="1"/>
</dbReference>
<dbReference type="Gene3D" id="3.40.50.1100">
    <property type="match status" value="2"/>
</dbReference>
<sequence length="366" mass="39225">MAVERIQNPSAKDWKCTNSSDPAILPFHQALPDYAITPLTPLQDLAKELGVGHVFVKDEGNRFGLPAFKILGASWAVYRAIAAETGQPTTTSLDDLSHAARGKGIRIVTTSEGNWGRAVARMGRYLGIAVTVHVPRYMDEATRDKIRSEGAEVILHKGEYDDCLLTCRHASQETGALLILDTSFEGYTEIPQWVTDGYSSMLEEVDSQLQAVISRPATHAVASVGVGSWAHAVVAHYKSKTPTAAVATVEPKTANCLATSLDSGKIVSVQTDVTIMNGMNCGTVSDIAWPYLKNGVDASMTVSEMQAHEAVVYLRSHGVNAGPCGAAPLAALRDLKKLDWLGLGPDSVVVLYCTEAARGYEVPTSE</sequence>
<dbReference type="PANTHER" id="PTHR42937">
    <property type="match status" value="1"/>
</dbReference>
<dbReference type="OrthoDB" id="10059875at2759"/>
<evidence type="ECO:0000313" key="2">
    <source>
        <dbReference type="EMBL" id="KAE9981657.1"/>
    </source>
</evidence>
<dbReference type="EMBL" id="WNWS01000086">
    <property type="protein sequence ID" value="KAE9981657.1"/>
    <property type="molecule type" value="Genomic_DNA"/>
</dbReference>
<gene>
    <name evidence="2" type="ORF">EG328_011491</name>
</gene>
<dbReference type="Proteomes" id="UP000447873">
    <property type="component" value="Unassembled WGS sequence"/>
</dbReference>
<dbReference type="InterPro" id="IPR036052">
    <property type="entry name" value="TrpB-like_PALP_sf"/>
</dbReference>
<proteinExistence type="predicted"/>
<reference evidence="2 3" key="1">
    <citation type="submission" date="2018-12" db="EMBL/GenBank/DDBJ databases">
        <title>Venturia inaequalis Genome Resource.</title>
        <authorList>
            <person name="Lichtner F.J."/>
        </authorList>
    </citation>
    <scope>NUCLEOTIDE SEQUENCE [LARGE SCALE GENOMIC DNA]</scope>
    <source>
        <strain evidence="2 3">120213</strain>
    </source>
</reference>
<dbReference type="SUPFAM" id="SSF53686">
    <property type="entry name" value="Tryptophan synthase beta subunit-like PLP-dependent enzymes"/>
    <property type="match status" value="1"/>
</dbReference>
<organism evidence="2 3">
    <name type="scientific">Venturia inaequalis</name>
    <name type="common">Apple scab fungus</name>
    <dbReference type="NCBI Taxonomy" id="5025"/>
    <lineage>
        <taxon>Eukaryota</taxon>
        <taxon>Fungi</taxon>
        <taxon>Dikarya</taxon>
        <taxon>Ascomycota</taxon>
        <taxon>Pezizomycotina</taxon>
        <taxon>Dothideomycetes</taxon>
        <taxon>Pleosporomycetidae</taxon>
        <taxon>Venturiales</taxon>
        <taxon>Venturiaceae</taxon>
        <taxon>Venturia</taxon>
    </lineage>
</organism>
<accession>A0A8H3Z5S7</accession>
<dbReference type="InterPro" id="IPR001926">
    <property type="entry name" value="TrpB-like_PALP"/>
</dbReference>
<name>A0A8H3Z5S7_VENIN</name>
<evidence type="ECO:0000313" key="3">
    <source>
        <dbReference type="Proteomes" id="UP000447873"/>
    </source>
</evidence>
<dbReference type="AlphaFoldDB" id="A0A8H3Z5S7"/>
<feature type="domain" description="Tryptophan synthase beta chain-like PALP" evidence="1">
    <location>
        <begin position="33"/>
        <end position="352"/>
    </location>
</feature>
<comment type="caution">
    <text evidence="2">The sequence shown here is derived from an EMBL/GenBank/DDBJ whole genome shotgun (WGS) entry which is preliminary data.</text>
</comment>